<feature type="region of interest" description="Disordered" evidence="2">
    <location>
        <begin position="352"/>
        <end position="465"/>
    </location>
</feature>
<feature type="compositionally biased region" description="Gly residues" evidence="2">
    <location>
        <begin position="12"/>
        <end position="22"/>
    </location>
</feature>
<dbReference type="GeneID" id="109254624"/>
<gene>
    <name evidence="4" type="primary">LOC109254624</name>
</gene>
<dbReference type="PANTHER" id="PTHR31866">
    <property type="entry name" value="GENE 4779-RELATED"/>
    <property type="match status" value="1"/>
</dbReference>
<dbReference type="AlphaFoldDB" id="A0A9W2ULF0"/>
<accession>A0A9W2ULF0</accession>
<feature type="compositionally biased region" description="Basic and acidic residues" evidence="2">
    <location>
        <begin position="310"/>
        <end position="322"/>
    </location>
</feature>
<organism evidence="3 4">
    <name type="scientific">Panthera pardus</name>
    <name type="common">Leopard</name>
    <name type="synonym">Felis pardus</name>
    <dbReference type="NCBI Taxonomy" id="9691"/>
    <lineage>
        <taxon>Eukaryota</taxon>
        <taxon>Metazoa</taxon>
        <taxon>Chordata</taxon>
        <taxon>Craniata</taxon>
        <taxon>Vertebrata</taxon>
        <taxon>Euteleostomi</taxon>
        <taxon>Mammalia</taxon>
        <taxon>Eutheria</taxon>
        <taxon>Laurasiatheria</taxon>
        <taxon>Carnivora</taxon>
        <taxon>Feliformia</taxon>
        <taxon>Felidae</taxon>
        <taxon>Pantherinae</taxon>
        <taxon>Panthera</taxon>
    </lineage>
</organism>
<sequence>MSASDEVSICGAGFGEEGGGQAGVCPASPGAPRGPPGLGVDLGPPPSGEGEGGVPDPEGFESEREVTETGEPVFWDLVGRPGSPTDHTGDALDCASHLADEAVAAIVQQLTNQDGLGVRRNPYPEGCVVEAGLEVGPRGRGALALSRRESQPPAAALLRLGGPEGGPAWANPKRGTKSRSNVAAVDRQRPSAESPGELLSDSESADEFSEIQLMRVSIYAKGGGQLKPNSPEDPWDTPRHSKFDVRENFLHMLGSFPSSAPRGLTSVVESQAVGELDISSSRKMQSVVRGKGGNRPSYPRSAAAGGLPRDTPKKKVAQEKKSPGGTSNVALGRMFPSWGQRVSAAPLETAAFPPVTGVPLFGRSKRYSLVPPGTKQSKHTPAGKKSVARRTRKAEPVVAGEDNDSNRDAVPKLSAHRPEPSCPFMHREASSRGDLNPRAPQFRGSSQPLAPSQGDVMPREPAPSGECCRLHRSAGETGSGGRPLPLPVALWRVEAQLCSLPPLCLLLQREVDNLKEQLAALQSLTDQFQTL</sequence>
<feature type="region of interest" description="Disordered" evidence="2">
    <location>
        <begin position="160"/>
        <end position="205"/>
    </location>
</feature>
<feature type="region of interest" description="Disordered" evidence="2">
    <location>
        <begin position="283"/>
        <end position="332"/>
    </location>
</feature>
<dbReference type="Pfam" id="PF15483">
    <property type="entry name" value="DUF4641"/>
    <property type="match status" value="1"/>
</dbReference>
<feature type="coiled-coil region" evidence="1">
    <location>
        <begin position="504"/>
        <end position="531"/>
    </location>
</feature>
<evidence type="ECO:0000313" key="4">
    <source>
        <dbReference type="RefSeq" id="XP_053747332.1"/>
    </source>
</evidence>
<dbReference type="RefSeq" id="XP_053747332.1">
    <property type="nucleotide sequence ID" value="XM_053891357.1"/>
</dbReference>
<evidence type="ECO:0000256" key="1">
    <source>
        <dbReference type="SAM" id="Coils"/>
    </source>
</evidence>
<dbReference type="Proteomes" id="UP001165780">
    <property type="component" value="Unplaced"/>
</dbReference>
<evidence type="ECO:0000256" key="2">
    <source>
        <dbReference type="SAM" id="MobiDB-lite"/>
    </source>
</evidence>
<dbReference type="InterPro" id="IPR027822">
    <property type="entry name" value="DUF4641"/>
</dbReference>
<name>A0A9W2ULF0_PANPR</name>
<proteinExistence type="predicted"/>
<protein>
    <submittedName>
        <fullName evidence="4">Uncharacterized protein CXorf49 homolog</fullName>
    </submittedName>
</protein>
<evidence type="ECO:0000313" key="3">
    <source>
        <dbReference type="Proteomes" id="UP001165780"/>
    </source>
</evidence>
<dbReference type="PANTHER" id="PTHR31866:SF1">
    <property type="entry name" value="GENE 4779-RELATED"/>
    <property type="match status" value="1"/>
</dbReference>
<reference evidence="4" key="1">
    <citation type="submission" date="2025-08" db="UniProtKB">
        <authorList>
            <consortium name="RefSeq"/>
        </authorList>
    </citation>
    <scope>IDENTIFICATION</scope>
    <source>
        <tissue evidence="4">Whole blood</tissue>
    </source>
</reference>
<feature type="region of interest" description="Disordered" evidence="2">
    <location>
        <begin position="1"/>
        <end position="91"/>
    </location>
</feature>
<keyword evidence="3" id="KW-1185">Reference proteome</keyword>
<feature type="compositionally biased region" description="Basic residues" evidence="2">
    <location>
        <begin position="376"/>
        <end position="392"/>
    </location>
</feature>
<keyword evidence="1" id="KW-0175">Coiled coil</keyword>